<dbReference type="RefSeq" id="WP_243769272.1">
    <property type="nucleotide sequence ID" value="NZ_CP071839.1"/>
</dbReference>
<name>A0ABX7TY05_STRCY</name>
<sequence length="315" mass="31919">MSTVPPADGPEQPPLSDEQWAAFLRDAVEGSGAGAPKEPSARARTRLRRVRTAMRRGFRRPARLSVRAGLQAVVPWLAVAAVVVYGAWEQGLLSWGGGDESGPARAVALPGGGVSDGDHCGARGYHHFPLPPDASAPAPRSASAQHGPQLVLGSYGYVKPSRRTPGRLTVGLLFAPGSDGPLKLSRTLGGEGAAVEIEGPDGLVGGAHGLPVTWATPAKPGDAGTARIDLADGGGAELSLPPQALCPGYDATSVAEHLPPPADSSRTITGQPSYTLTVSVRDPGVGALRTSLGLPSAGGPAANVLSANNLVPDVP</sequence>
<protein>
    <submittedName>
        <fullName evidence="1">Uncharacterized protein</fullName>
    </submittedName>
</protein>
<keyword evidence="2" id="KW-1185">Reference proteome</keyword>
<gene>
    <name evidence="1" type="ORF">S1361_23375</name>
</gene>
<reference evidence="1 2" key="1">
    <citation type="submission" date="2021-03" db="EMBL/GenBank/DDBJ databases">
        <title>Complete genome sequence of Streptomyces cyanogenus S136, producer of anticancer angucycline landomycin A.</title>
        <authorList>
            <person name="Hrab P."/>
            <person name="Ruckert C."/>
            <person name="Busche T."/>
            <person name="Ostash I."/>
            <person name="Kalinowski J."/>
            <person name="Fedorenko V."/>
            <person name="Yushchuk O."/>
            <person name="Ostash B."/>
        </authorList>
    </citation>
    <scope>NUCLEOTIDE SEQUENCE [LARGE SCALE GENOMIC DNA]</scope>
    <source>
        <strain evidence="1 2">S136</strain>
    </source>
</reference>
<dbReference type="EMBL" id="CP071839">
    <property type="protein sequence ID" value="QTE00292.1"/>
    <property type="molecule type" value="Genomic_DNA"/>
</dbReference>
<evidence type="ECO:0000313" key="2">
    <source>
        <dbReference type="Proteomes" id="UP000663908"/>
    </source>
</evidence>
<evidence type="ECO:0000313" key="1">
    <source>
        <dbReference type="EMBL" id="QTE00292.1"/>
    </source>
</evidence>
<accession>A0ABX7TY05</accession>
<dbReference type="Proteomes" id="UP000663908">
    <property type="component" value="Chromosome"/>
</dbReference>
<organism evidence="1 2">
    <name type="scientific">Streptomyces cyanogenus</name>
    <dbReference type="NCBI Taxonomy" id="80860"/>
    <lineage>
        <taxon>Bacteria</taxon>
        <taxon>Bacillati</taxon>
        <taxon>Actinomycetota</taxon>
        <taxon>Actinomycetes</taxon>
        <taxon>Kitasatosporales</taxon>
        <taxon>Streptomycetaceae</taxon>
        <taxon>Streptomyces</taxon>
    </lineage>
</organism>
<proteinExistence type="predicted"/>